<dbReference type="InterPro" id="IPR051082">
    <property type="entry name" value="Pentapeptide-BTB/POZ_domain"/>
</dbReference>
<evidence type="ECO:0000313" key="3">
    <source>
        <dbReference type="Proteomes" id="UP000019141"/>
    </source>
</evidence>
<organism evidence="2 3">
    <name type="scientific">Entotheonella factor</name>
    <dbReference type="NCBI Taxonomy" id="1429438"/>
    <lineage>
        <taxon>Bacteria</taxon>
        <taxon>Pseudomonadati</taxon>
        <taxon>Nitrospinota/Tectimicrobiota group</taxon>
        <taxon>Candidatus Tectimicrobiota</taxon>
        <taxon>Candidatus Entotheonellia</taxon>
        <taxon>Candidatus Entotheonellales</taxon>
        <taxon>Candidatus Entotheonellaceae</taxon>
        <taxon>Candidatus Entotheonella</taxon>
    </lineage>
</organism>
<feature type="transmembrane region" description="Helical" evidence="1">
    <location>
        <begin position="459"/>
        <end position="485"/>
    </location>
</feature>
<proteinExistence type="predicted"/>
<dbReference type="Proteomes" id="UP000019141">
    <property type="component" value="Unassembled WGS sequence"/>
</dbReference>
<feature type="transmembrane region" description="Helical" evidence="1">
    <location>
        <begin position="307"/>
        <end position="331"/>
    </location>
</feature>
<dbReference type="PANTHER" id="PTHR14136">
    <property type="entry name" value="BTB_POZ DOMAIN-CONTAINING PROTEIN KCTD9"/>
    <property type="match status" value="1"/>
</dbReference>
<evidence type="ECO:0000256" key="1">
    <source>
        <dbReference type="SAM" id="Phobius"/>
    </source>
</evidence>
<feature type="transmembrane region" description="Helical" evidence="1">
    <location>
        <begin position="491"/>
        <end position="516"/>
    </location>
</feature>
<feature type="transmembrane region" description="Helical" evidence="1">
    <location>
        <begin position="627"/>
        <end position="646"/>
    </location>
</feature>
<feature type="transmembrane region" description="Helical" evidence="1">
    <location>
        <begin position="269"/>
        <end position="287"/>
    </location>
</feature>
<dbReference type="Pfam" id="PF00805">
    <property type="entry name" value="Pentapeptide"/>
    <property type="match status" value="2"/>
</dbReference>
<reference evidence="2 3" key="1">
    <citation type="journal article" date="2014" name="Nature">
        <title>An environmental bacterial taxon with a large and distinct metabolic repertoire.</title>
        <authorList>
            <person name="Wilson M.C."/>
            <person name="Mori T."/>
            <person name="Ruckert C."/>
            <person name="Uria A.R."/>
            <person name="Helf M.J."/>
            <person name="Takada K."/>
            <person name="Gernert C."/>
            <person name="Steffens U.A."/>
            <person name="Heycke N."/>
            <person name="Schmitt S."/>
            <person name="Rinke C."/>
            <person name="Helfrich E.J."/>
            <person name="Brachmann A.O."/>
            <person name="Gurgui C."/>
            <person name="Wakimoto T."/>
            <person name="Kracht M."/>
            <person name="Crusemann M."/>
            <person name="Hentschel U."/>
            <person name="Abe I."/>
            <person name="Matsunaga S."/>
            <person name="Kalinowski J."/>
            <person name="Takeyama H."/>
            <person name="Piel J."/>
        </authorList>
    </citation>
    <scope>NUCLEOTIDE SEQUENCE [LARGE SCALE GENOMIC DNA]</scope>
    <source>
        <strain evidence="3">TSY1</strain>
    </source>
</reference>
<dbReference type="SUPFAM" id="SSF141571">
    <property type="entry name" value="Pentapeptide repeat-like"/>
    <property type="match status" value="1"/>
</dbReference>
<feature type="transmembrane region" description="Helical" evidence="1">
    <location>
        <begin position="383"/>
        <end position="407"/>
    </location>
</feature>
<keyword evidence="1" id="KW-0472">Membrane</keyword>
<gene>
    <name evidence="2" type="ORF">ETSY1_02985</name>
</gene>
<comment type="caution">
    <text evidence="2">The sequence shown here is derived from an EMBL/GenBank/DDBJ whole genome shotgun (WGS) entry which is preliminary data.</text>
</comment>
<dbReference type="AlphaFoldDB" id="W4LWU8"/>
<name>W4LWU8_ENTF1</name>
<dbReference type="PANTHER" id="PTHR14136:SF17">
    <property type="entry name" value="BTB_POZ DOMAIN-CONTAINING PROTEIN KCTD9"/>
    <property type="match status" value="1"/>
</dbReference>
<dbReference type="Gene3D" id="2.160.20.80">
    <property type="entry name" value="E3 ubiquitin-protein ligase SopA"/>
    <property type="match status" value="1"/>
</dbReference>
<accession>W4LWU8</accession>
<keyword evidence="1" id="KW-1133">Transmembrane helix</keyword>
<feature type="transmembrane region" description="Helical" evidence="1">
    <location>
        <begin position="419"/>
        <end position="439"/>
    </location>
</feature>
<dbReference type="InterPro" id="IPR001646">
    <property type="entry name" value="5peptide_repeat"/>
</dbReference>
<keyword evidence="3" id="KW-1185">Reference proteome</keyword>
<dbReference type="EMBL" id="AZHW01000126">
    <property type="protein sequence ID" value="ETX02589.1"/>
    <property type="molecule type" value="Genomic_DNA"/>
</dbReference>
<dbReference type="HOGENOM" id="CLU_365123_0_0_7"/>
<protein>
    <recommendedName>
        <fullName evidence="4">Pentapeptide repeat-containing protein</fullName>
    </recommendedName>
</protein>
<evidence type="ECO:0000313" key="2">
    <source>
        <dbReference type="EMBL" id="ETX02589.1"/>
    </source>
</evidence>
<sequence>MEQQDPIDILWQAQKQSSKDIWNEWRKKADAPPNPDLSNFNQTAIHEDHLPEDMKAMLAFIDKPNGSISQDQPNTSWGQLNLQDYDLRGVIFINADLREADLRGANLEKAYLTGAELEGAHLSGANLNGADLRQAQLFRADLSHAQMQHATLSGADLRQAILSGADLSDARIQDADLSEAQLESSNLSRARLDRSRLYKAELSQAQLHATILREVNLEEAHLEGALGLSEEQLTGTNLKDVSLPSDVQKERIYLFDDKLNRIESAWLHLQPYFFVMLASCIYCWLTIASTTHAQLITDTVTSPLPIIGAKISIINFYRVAPFFLLILYIYFHQSLQRLWDMLASLPAVFPDGSRLDERSEPRHVGGFVRARLFILNETSSFRYFVHGAMFMILSWWSVPITLLVFWWNFLPRRDTWGDFVTIILIILITCTVTVGLLSYQRAVTTLQTQYQLPRKRSRLWSWIYGIGRKCSWVFILLLFGIIYYHKEIPNSFWMVIAVLIMLVLANIIMWFGIISFEDKLNRLIKYLFEDEPESKLQILMRNLQEHIAIFQEKIFQSLIFLGQYIVPSLLIMVISLGEIKLFGISLCRSRCKRLKNFLQECFINLLDKTFQNKMITIIDKMIRHIRIWIDAYISLVVFILFVYGFISFIVPDNPPMKIKSISICLFIIVLLTIFGSIKMSRRWHIEKLLSSHPKGLADDSGTMLESVNTRLIPVITCSLSVIFLMKINQTPTCWSDPQVVTWNIQGCWSDPQVVTWNIQDRQWV</sequence>
<evidence type="ECO:0008006" key="4">
    <source>
        <dbReference type="Google" id="ProtNLM"/>
    </source>
</evidence>
<feature type="transmembrane region" description="Helical" evidence="1">
    <location>
        <begin position="658"/>
        <end position="677"/>
    </location>
</feature>
<keyword evidence="1" id="KW-0812">Transmembrane</keyword>